<gene>
    <name evidence="7" type="ORF">HK099_000723</name>
</gene>
<feature type="binding site" evidence="4">
    <location>
        <position position="66"/>
    </location>
    <ligand>
        <name>NADPH</name>
        <dbReference type="ChEBI" id="CHEBI:57783"/>
    </ligand>
</feature>
<dbReference type="InterPro" id="IPR028939">
    <property type="entry name" value="P5C_Rdtase_cat_N"/>
</dbReference>
<keyword evidence="3" id="KW-0560">Oxidoreductase</keyword>
<evidence type="ECO:0000256" key="1">
    <source>
        <dbReference type="ARBA" id="ARBA00005525"/>
    </source>
</evidence>
<evidence type="ECO:0000313" key="7">
    <source>
        <dbReference type="EMBL" id="KAJ3223767.1"/>
    </source>
</evidence>
<evidence type="ECO:0000259" key="6">
    <source>
        <dbReference type="Pfam" id="PF14748"/>
    </source>
</evidence>
<evidence type="ECO:0008006" key="9">
    <source>
        <dbReference type="Google" id="ProtNLM"/>
    </source>
</evidence>
<evidence type="ECO:0000256" key="2">
    <source>
        <dbReference type="ARBA" id="ARBA00022857"/>
    </source>
</evidence>
<comment type="similarity">
    <text evidence="1">Belongs to the pyrroline-5-carboxylate reductase family.</text>
</comment>
<feature type="binding site" evidence="4">
    <location>
        <begin position="79"/>
        <end position="82"/>
    </location>
    <ligand>
        <name>NADP(+)</name>
        <dbReference type="ChEBI" id="CHEBI:58349"/>
    </ligand>
</feature>
<dbReference type="SUPFAM" id="SSF51735">
    <property type="entry name" value="NAD(P)-binding Rossmann-fold domains"/>
    <property type="match status" value="1"/>
</dbReference>
<dbReference type="FunFam" id="1.10.3730.10:FF:000001">
    <property type="entry name" value="Pyrroline-5-carboxylate reductase"/>
    <property type="match status" value="1"/>
</dbReference>
<dbReference type="InterPro" id="IPR000304">
    <property type="entry name" value="Pyrroline-COOH_reductase"/>
</dbReference>
<dbReference type="GO" id="GO:0055129">
    <property type="term" value="P:L-proline biosynthetic process"/>
    <property type="evidence" value="ECO:0007669"/>
    <property type="project" value="TreeGrafter"/>
</dbReference>
<dbReference type="PIRSF" id="PIRSF000193">
    <property type="entry name" value="Pyrrol-5-carb_rd"/>
    <property type="match status" value="1"/>
</dbReference>
<evidence type="ECO:0000313" key="8">
    <source>
        <dbReference type="Proteomes" id="UP001211065"/>
    </source>
</evidence>
<feature type="domain" description="Pyrroline-5-carboxylate reductase catalytic N-terminal" evidence="5">
    <location>
        <begin position="4"/>
        <end position="109"/>
    </location>
</feature>
<feature type="binding site" evidence="4">
    <location>
        <begin position="8"/>
        <end position="13"/>
    </location>
    <ligand>
        <name>NADP(+)</name>
        <dbReference type="ChEBI" id="CHEBI:58349"/>
    </ligand>
</feature>
<evidence type="ECO:0000259" key="5">
    <source>
        <dbReference type="Pfam" id="PF03807"/>
    </source>
</evidence>
<name>A0AAD5Y235_9FUNG</name>
<dbReference type="PANTHER" id="PTHR11645">
    <property type="entry name" value="PYRROLINE-5-CARBOXYLATE REDUCTASE"/>
    <property type="match status" value="1"/>
</dbReference>
<dbReference type="Gene3D" id="3.40.50.720">
    <property type="entry name" value="NAD(P)-binding Rossmann-like Domain"/>
    <property type="match status" value="1"/>
</dbReference>
<dbReference type="EMBL" id="JADGJW010000118">
    <property type="protein sequence ID" value="KAJ3223767.1"/>
    <property type="molecule type" value="Genomic_DNA"/>
</dbReference>
<dbReference type="Pfam" id="PF03807">
    <property type="entry name" value="F420_oxidored"/>
    <property type="match status" value="1"/>
</dbReference>
<dbReference type="Gene3D" id="1.10.3730.10">
    <property type="entry name" value="ProC C-terminal domain-like"/>
    <property type="match status" value="1"/>
</dbReference>
<dbReference type="PANTHER" id="PTHR11645:SF0">
    <property type="entry name" value="PYRROLINE-5-CARBOXYLATE REDUCTASE 3"/>
    <property type="match status" value="1"/>
</dbReference>
<evidence type="ECO:0000256" key="4">
    <source>
        <dbReference type="PIRSR" id="PIRSR000193-1"/>
    </source>
</evidence>
<dbReference type="InterPro" id="IPR029036">
    <property type="entry name" value="P5CR_dimer"/>
</dbReference>
<dbReference type="Proteomes" id="UP001211065">
    <property type="component" value="Unassembled WGS sequence"/>
</dbReference>
<organism evidence="7 8">
    <name type="scientific">Clydaea vesicula</name>
    <dbReference type="NCBI Taxonomy" id="447962"/>
    <lineage>
        <taxon>Eukaryota</taxon>
        <taxon>Fungi</taxon>
        <taxon>Fungi incertae sedis</taxon>
        <taxon>Chytridiomycota</taxon>
        <taxon>Chytridiomycota incertae sedis</taxon>
        <taxon>Chytridiomycetes</taxon>
        <taxon>Lobulomycetales</taxon>
        <taxon>Lobulomycetaceae</taxon>
        <taxon>Clydaea</taxon>
    </lineage>
</organism>
<comment type="caution">
    <text evidence="7">The sequence shown here is derived from an EMBL/GenBank/DDBJ whole genome shotgun (WGS) entry which is preliminary data.</text>
</comment>
<sequence length="286" mass="30421">MGLKVGIIGGGNMANAIIGGLIQKGFNAKDLAVSEPDVSKLHQLRDKFGINVSTDNNDLVNFKFNNSNNCAGIDIIILAVKPQIMNLVAQGISKTSQNVKPLVISIAAGVLLKDLKLWIGKDVSIVRCMPNTPALLGEAATVFFGDTNVSKRQKDAAELVLASVSRKVYWVEKEHLLDVVTGVSGSGPAYFFLLIECLENAGVKLGLPNHIARGLAIQTCLGAGKMASESDVSPAELRKRVTSPNGTTEAAIKVAKNNKIENLWFTVVKSASDRAAELGKELSSKL</sequence>
<protein>
    <recommendedName>
        <fullName evidence="9">Pyrroline-5-carboxylate reductase</fullName>
    </recommendedName>
</protein>
<reference evidence="7" key="1">
    <citation type="submission" date="2020-05" db="EMBL/GenBank/DDBJ databases">
        <title>Phylogenomic resolution of chytrid fungi.</title>
        <authorList>
            <person name="Stajich J.E."/>
            <person name="Amses K."/>
            <person name="Simmons R."/>
            <person name="Seto K."/>
            <person name="Myers J."/>
            <person name="Bonds A."/>
            <person name="Quandt C.A."/>
            <person name="Barry K."/>
            <person name="Liu P."/>
            <person name="Grigoriev I."/>
            <person name="Longcore J.E."/>
            <person name="James T.Y."/>
        </authorList>
    </citation>
    <scope>NUCLEOTIDE SEQUENCE</scope>
    <source>
        <strain evidence="7">JEL0476</strain>
    </source>
</reference>
<dbReference type="HAMAP" id="MF_01925">
    <property type="entry name" value="P5C_reductase"/>
    <property type="match status" value="1"/>
</dbReference>
<accession>A0AAD5Y235</accession>
<dbReference type="InterPro" id="IPR036291">
    <property type="entry name" value="NAD(P)-bd_dom_sf"/>
</dbReference>
<dbReference type="AlphaFoldDB" id="A0AAD5Y235"/>
<proteinExistence type="inferred from homology"/>
<dbReference type="InterPro" id="IPR008927">
    <property type="entry name" value="6-PGluconate_DH-like_C_sf"/>
</dbReference>
<keyword evidence="2 4" id="KW-0521">NADP</keyword>
<keyword evidence="8" id="KW-1185">Reference proteome</keyword>
<dbReference type="SUPFAM" id="SSF48179">
    <property type="entry name" value="6-phosphogluconate dehydrogenase C-terminal domain-like"/>
    <property type="match status" value="1"/>
</dbReference>
<evidence type="ECO:0000256" key="3">
    <source>
        <dbReference type="ARBA" id="ARBA00023002"/>
    </source>
</evidence>
<dbReference type="Pfam" id="PF14748">
    <property type="entry name" value="P5CR_dimer"/>
    <property type="match status" value="1"/>
</dbReference>
<dbReference type="GO" id="GO:0004735">
    <property type="term" value="F:pyrroline-5-carboxylate reductase activity"/>
    <property type="evidence" value="ECO:0007669"/>
    <property type="project" value="InterPro"/>
</dbReference>
<dbReference type="NCBIfam" id="TIGR00112">
    <property type="entry name" value="proC"/>
    <property type="match status" value="1"/>
</dbReference>
<feature type="domain" description="Pyrroline-5-carboxylate reductase dimerisation" evidence="6">
    <location>
        <begin position="174"/>
        <end position="278"/>
    </location>
</feature>